<evidence type="ECO:0000313" key="4">
    <source>
        <dbReference type="Proteomes" id="UP000297245"/>
    </source>
</evidence>
<dbReference type="Pfam" id="PF01070">
    <property type="entry name" value="FMN_dh"/>
    <property type="match status" value="1"/>
</dbReference>
<dbReference type="Gene3D" id="3.20.20.70">
    <property type="entry name" value="Aldolase class I"/>
    <property type="match status" value="1"/>
</dbReference>
<accession>A0A4S8L561</accession>
<dbReference type="Proteomes" id="UP000297245">
    <property type="component" value="Unassembled WGS sequence"/>
</dbReference>
<dbReference type="EMBL" id="ML179654">
    <property type="protein sequence ID" value="THU83570.1"/>
    <property type="molecule type" value="Genomic_DNA"/>
</dbReference>
<dbReference type="InterPro" id="IPR041078">
    <property type="entry name" value="Plavaka"/>
</dbReference>
<proteinExistence type="predicted"/>
<reference evidence="3 4" key="1">
    <citation type="journal article" date="2019" name="Nat. Ecol. Evol.">
        <title>Megaphylogeny resolves global patterns of mushroom evolution.</title>
        <authorList>
            <person name="Varga T."/>
            <person name="Krizsan K."/>
            <person name="Foldi C."/>
            <person name="Dima B."/>
            <person name="Sanchez-Garcia M."/>
            <person name="Sanchez-Ramirez S."/>
            <person name="Szollosi G.J."/>
            <person name="Szarkandi J.G."/>
            <person name="Papp V."/>
            <person name="Albert L."/>
            <person name="Andreopoulos W."/>
            <person name="Angelini C."/>
            <person name="Antonin V."/>
            <person name="Barry K.W."/>
            <person name="Bougher N.L."/>
            <person name="Buchanan P."/>
            <person name="Buyck B."/>
            <person name="Bense V."/>
            <person name="Catcheside P."/>
            <person name="Chovatia M."/>
            <person name="Cooper J."/>
            <person name="Damon W."/>
            <person name="Desjardin D."/>
            <person name="Finy P."/>
            <person name="Geml J."/>
            <person name="Haridas S."/>
            <person name="Hughes K."/>
            <person name="Justo A."/>
            <person name="Karasinski D."/>
            <person name="Kautmanova I."/>
            <person name="Kiss B."/>
            <person name="Kocsube S."/>
            <person name="Kotiranta H."/>
            <person name="LaButti K.M."/>
            <person name="Lechner B.E."/>
            <person name="Liimatainen K."/>
            <person name="Lipzen A."/>
            <person name="Lukacs Z."/>
            <person name="Mihaltcheva S."/>
            <person name="Morgado L.N."/>
            <person name="Niskanen T."/>
            <person name="Noordeloos M.E."/>
            <person name="Ohm R.A."/>
            <person name="Ortiz-Santana B."/>
            <person name="Ovrebo C."/>
            <person name="Racz N."/>
            <person name="Riley R."/>
            <person name="Savchenko A."/>
            <person name="Shiryaev A."/>
            <person name="Soop K."/>
            <person name="Spirin V."/>
            <person name="Szebenyi C."/>
            <person name="Tomsovsky M."/>
            <person name="Tulloss R.E."/>
            <person name="Uehling J."/>
            <person name="Grigoriev I.V."/>
            <person name="Vagvolgyi C."/>
            <person name="Papp T."/>
            <person name="Martin F.M."/>
            <person name="Miettinen O."/>
            <person name="Hibbett D.S."/>
            <person name="Nagy L.G."/>
        </authorList>
    </citation>
    <scope>NUCLEOTIDE SEQUENCE [LARGE SCALE GENOMIC DNA]</scope>
    <source>
        <strain evidence="3 4">CBS 962.96</strain>
    </source>
</reference>
<gene>
    <name evidence="3" type="ORF">K435DRAFT_822933</name>
</gene>
<dbReference type="AlphaFoldDB" id="A0A4S8L561"/>
<dbReference type="OrthoDB" id="2576233at2759"/>
<sequence>MARRLKGTEQESAKAKEDAFVGQAWLAEYNSGTYRSWDDLDFILKEWEGPVVLKGIQSVRNAEKAVEVLMKDGREGGIIRELDEELRKPGSTIVPVIISSDQTQLTTFRNKNCYPVYVTIGNIPKEIRRKPSRQGQMLLGYLPIIKLSSLAGPLAMRRRITANVFHACVGYMLKPLENARRSGVYMTSGDGLVRHTHPLSALHVGDYPEQLLITGAKKGECPSCPIPMDEVGESAEIYDFCDFGQVLAAFEKLDQGLGSTAFRHTCRDAGIKPIQQPYWRNLPFVNIFCSIAPDILHQLYQGVIKHLIEWLKIICTPEEIDARCRRILPNHNIRVFMQGISHLSWVTGAEHDQICRLLLGLIIDIRLPDNVPSAPLIACTRALLDYLYITQYPVHTGETLAQLVDALDTFHDNKHIFIDLGVRTHFCIPKLHNIGHHRDFIELYGTMDNYNTEYTECLHIDLAKDAYHSTNHKDEYPQMTICLFYPRIISMTKYPSVKGVPISSLQPNHHWTKAQLEKASIYVHLPFRKVSVYHRVKFTQKDRYSISAGQPESTVSIVDSIHVQPSCQDTQMWKVAGRFNTALIEVTDDADSSKPGVSGLCIGQVHCVFEIGETALQTLFDSRDVPRPPQHLSYVEWFTAFRPPEGYHGLYKVSRDIVNNERQASIVPVEFFRRSVHLIPRFGAHAPKDWTSSNVLEKAREFFVNTMSDKNMYAVLH</sequence>
<comment type="cofactor">
    <cofactor evidence="1">
        <name>FMN</name>
        <dbReference type="ChEBI" id="CHEBI:58210"/>
    </cofactor>
</comment>
<evidence type="ECO:0000256" key="1">
    <source>
        <dbReference type="ARBA" id="ARBA00001917"/>
    </source>
</evidence>
<name>A0A4S8L561_DENBC</name>
<dbReference type="Pfam" id="PF18759">
    <property type="entry name" value="Plavaka"/>
    <property type="match status" value="1"/>
</dbReference>
<dbReference type="InterPro" id="IPR000262">
    <property type="entry name" value="FMN-dep_DH"/>
</dbReference>
<feature type="domain" description="FMN-dependent dehydrogenase" evidence="2">
    <location>
        <begin position="24"/>
        <end position="68"/>
    </location>
</feature>
<dbReference type="InterPro" id="IPR013785">
    <property type="entry name" value="Aldolase_TIM"/>
</dbReference>
<evidence type="ECO:0000313" key="3">
    <source>
        <dbReference type="EMBL" id="THU83570.1"/>
    </source>
</evidence>
<dbReference type="GO" id="GO:0016491">
    <property type="term" value="F:oxidoreductase activity"/>
    <property type="evidence" value="ECO:0007669"/>
    <property type="project" value="InterPro"/>
</dbReference>
<organism evidence="3 4">
    <name type="scientific">Dendrothele bispora (strain CBS 962.96)</name>
    <dbReference type="NCBI Taxonomy" id="1314807"/>
    <lineage>
        <taxon>Eukaryota</taxon>
        <taxon>Fungi</taxon>
        <taxon>Dikarya</taxon>
        <taxon>Basidiomycota</taxon>
        <taxon>Agaricomycotina</taxon>
        <taxon>Agaricomycetes</taxon>
        <taxon>Agaricomycetidae</taxon>
        <taxon>Agaricales</taxon>
        <taxon>Agaricales incertae sedis</taxon>
        <taxon>Dendrothele</taxon>
    </lineage>
</organism>
<protein>
    <recommendedName>
        <fullName evidence="2">FMN-dependent dehydrogenase domain-containing protein</fullName>
    </recommendedName>
</protein>
<keyword evidence="4" id="KW-1185">Reference proteome</keyword>
<evidence type="ECO:0000259" key="2">
    <source>
        <dbReference type="Pfam" id="PF01070"/>
    </source>
</evidence>